<evidence type="ECO:0000256" key="6">
    <source>
        <dbReference type="ARBA" id="ARBA00023136"/>
    </source>
</evidence>
<evidence type="ECO:0000256" key="1">
    <source>
        <dbReference type="ARBA" id="ARBA00004571"/>
    </source>
</evidence>
<dbReference type="CDD" id="cd01347">
    <property type="entry name" value="ligand_gated_channel"/>
    <property type="match status" value="1"/>
</dbReference>
<proteinExistence type="inferred from homology"/>
<evidence type="ECO:0000259" key="11">
    <source>
        <dbReference type="Pfam" id="PF00593"/>
    </source>
</evidence>
<keyword evidence="7 8" id="KW-0998">Cell outer membrane</keyword>
<evidence type="ECO:0000256" key="9">
    <source>
        <dbReference type="RuleBase" id="RU003357"/>
    </source>
</evidence>
<evidence type="ECO:0000313" key="13">
    <source>
        <dbReference type="EMBL" id="TAA25860.1"/>
    </source>
</evidence>
<evidence type="ECO:0000256" key="5">
    <source>
        <dbReference type="ARBA" id="ARBA00023077"/>
    </source>
</evidence>
<gene>
    <name evidence="13" type="ORF">EA660_10565</name>
</gene>
<name>A0A4Q8LBM0_9GAMM</name>
<dbReference type="Pfam" id="PF00593">
    <property type="entry name" value="TonB_dep_Rec_b-barrel"/>
    <property type="match status" value="1"/>
</dbReference>
<evidence type="ECO:0000259" key="12">
    <source>
        <dbReference type="Pfam" id="PF07715"/>
    </source>
</evidence>
<dbReference type="OrthoDB" id="9760620at2"/>
<accession>A0A4Q8LBM0</accession>
<dbReference type="Pfam" id="PF07715">
    <property type="entry name" value="Plug"/>
    <property type="match status" value="1"/>
</dbReference>
<dbReference type="InterPro" id="IPR012910">
    <property type="entry name" value="Plug_dom"/>
</dbReference>
<comment type="caution">
    <text evidence="13">The sequence shown here is derived from an EMBL/GenBank/DDBJ whole genome shotgun (WGS) entry which is preliminary data.</text>
</comment>
<evidence type="ECO:0000256" key="2">
    <source>
        <dbReference type="ARBA" id="ARBA00022448"/>
    </source>
</evidence>
<evidence type="ECO:0000256" key="4">
    <source>
        <dbReference type="ARBA" id="ARBA00022692"/>
    </source>
</evidence>
<dbReference type="GO" id="GO:0015344">
    <property type="term" value="F:siderophore uptake transmembrane transporter activity"/>
    <property type="evidence" value="ECO:0007669"/>
    <property type="project" value="TreeGrafter"/>
</dbReference>
<keyword evidence="13" id="KW-0675">Receptor</keyword>
<feature type="region of interest" description="Disordered" evidence="10">
    <location>
        <begin position="1"/>
        <end position="37"/>
    </location>
</feature>
<dbReference type="SUPFAM" id="SSF56935">
    <property type="entry name" value="Porins"/>
    <property type="match status" value="1"/>
</dbReference>
<sequence length="805" mass="86781">MAVCNDDQRRSGVRHVPASARPRTPSSTPCPQRMPSRRALSRALTLALLGACPALMPALAADTATPGITTLPTLDVVGVTPNGDATLPADKSPYPVRGLEAEQLDRMTSVDLTEAMDRQVAGISLNSVQGNPLQPDVQFRGFTGSPLLGIAQGIAVYQDGVRVNEVFGDTVNWDLLPQQGTDRLDVVTGANPVFGLNTLGGAIVLRSKNGFDDPGTALSYEAGSFGREVASVESGGNNGTLGYYVLADHLYEQGWRDLSPTHARHYMANFGWRGERAALDLDLAKARTDLTGNGAQSIQAMRRDYASIFTAPDQTQNDLTQASLHGRYDIADDVVLSAMAYQRTVRTRSFNGDTSDAEACEDDPAFLCEDEDDQGQPTFVTDQNGDPVSSDYDAVNNIGHRRQRAHGGNVQLVFSRPLGGHDNQLVLGGDWLSGNVRYSSIVAPAVLLEDRSTSRDAGLQIPDQALDVFASTRTYAWYATDTFSLTDALALTVSARYNHTRTRIADRSGENPDLNGEHTFSRLNPAAGLAWKLSTSLTAYGSYSESTRAPTPVELTCSDEDAPCKLPNQFVADPPLDQVVAKSWEAGLRGRGAGVQWQAGVFRTTSHDDILFQAVGGATSNEGFFANVGDTRRQGLELSAQGRLAGDRVEWSASYVRLDATYRDGFTENAVHHPQADADGQISVQRGDRIPGLSRHQLKAGVEFALSDALRIGVDGQYRSSQSLRGDESNQLAPLGGYALFGLHARWDVTPRLQLSARIENLTDRRYASFGTLGEPGDVFPGDSDPRFLGPGAPRGGWVGARYRF</sequence>
<dbReference type="EMBL" id="SHMC01000003">
    <property type="protein sequence ID" value="TAA25860.1"/>
    <property type="molecule type" value="Genomic_DNA"/>
</dbReference>
<dbReference type="Proteomes" id="UP000292627">
    <property type="component" value="Unassembled WGS sequence"/>
</dbReference>
<dbReference type="PANTHER" id="PTHR30069:SF39">
    <property type="entry name" value="BLL6183 PROTEIN"/>
    <property type="match status" value="1"/>
</dbReference>
<keyword evidence="3 8" id="KW-1134">Transmembrane beta strand</keyword>
<reference evidence="13 14" key="1">
    <citation type="submission" date="2019-02" db="EMBL/GenBank/DDBJ databases">
        <title>WGS of Pseudoxanthomonas species novum from clinical isolates.</title>
        <authorList>
            <person name="Bernier A.-M."/>
            <person name="Bernard K."/>
            <person name="Vachon A."/>
        </authorList>
    </citation>
    <scope>NUCLEOTIDE SEQUENCE [LARGE SCALE GENOMIC DNA]</scope>
    <source>
        <strain evidence="13 14">NML171200</strain>
    </source>
</reference>
<keyword evidence="2 8" id="KW-0813">Transport</keyword>
<comment type="subcellular location">
    <subcellularLocation>
        <location evidence="1 8">Cell outer membrane</location>
        <topology evidence="1 8">Multi-pass membrane protein</topology>
    </subcellularLocation>
</comment>
<dbReference type="InterPro" id="IPR036942">
    <property type="entry name" value="Beta-barrel_TonB_sf"/>
</dbReference>
<evidence type="ECO:0000313" key="14">
    <source>
        <dbReference type="Proteomes" id="UP000292627"/>
    </source>
</evidence>
<evidence type="ECO:0000256" key="10">
    <source>
        <dbReference type="SAM" id="MobiDB-lite"/>
    </source>
</evidence>
<dbReference type="PANTHER" id="PTHR30069">
    <property type="entry name" value="TONB-DEPENDENT OUTER MEMBRANE RECEPTOR"/>
    <property type="match status" value="1"/>
</dbReference>
<protein>
    <submittedName>
        <fullName evidence="13">TonB-dependent receptor</fullName>
    </submittedName>
</protein>
<evidence type="ECO:0000256" key="8">
    <source>
        <dbReference type="PROSITE-ProRule" id="PRU01360"/>
    </source>
</evidence>
<keyword evidence="4 8" id="KW-0812">Transmembrane</keyword>
<evidence type="ECO:0000256" key="3">
    <source>
        <dbReference type="ARBA" id="ARBA00022452"/>
    </source>
</evidence>
<comment type="similarity">
    <text evidence="8 9">Belongs to the TonB-dependent receptor family.</text>
</comment>
<dbReference type="GO" id="GO:0009279">
    <property type="term" value="C:cell outer membrane"/>
    <property type="evidence" value="ECO:0007669"/>
    <property type="project" value="UniProtKB-SubCell"/>
</dbReference>
<feature type="domain" description="TonB-dependent receptor plug" evidence="12">
    <location>
        <begin position="90"/>
        <end position="202"/>
    </location>
</feature>
<evidence type="ECO:0000256" key="7">
    <source>
        <dbReference type="ARBA" id="ARBA00023237"/>
    </source>
</evidence>
<feature type="domain" description="TonB-dependent receptor-like beta-barrel" evidence="11">
    <location>
        <begin position="270"/>
        <end position="762"/>
    </location>
</feature>
<dbReference type="InterPro" id="IPR000531">
    <property type="entry name" value="Beta-barrel_TonB"/>
</dbReference>
<dbReference type="PROSITE" id="PS52016">
    <property type="entry name" value="TONB_DEPENDENT_REC_3"/>
    <property type="match status" value="1"/>
</dbReference>
<organism evidence="13 14">
    <name type="scientific">Pseudoxanthomonas winnipegensis</name>
    <dbReference type="NCBI Taxonomy" id="2480810"/>
    <lineage>
        <taxon>Bacteria</taxon>
        <taxon>Pseudomonadati</taxon>
        <taxon>Pseudomonadota</taxon>
        <taxon>Gammaproteobacteria</taxon>
        <taxon>Lysobacterales</taxon>
        <taxon>Lysobacteraceae</taxon>
        <taxon>Pseudoxanthomonas</taxon>
    </lineage>
</organism>
<dbReference type="InterPro" id="IPR037066">
    <property type="entry name" value="Plug_dom_sf"/>
</dbReference>
<dbReference type="InterPro" id="IPR039426">
    <property type="entry name" value="TonB-dep_rcpt-like"/>
</dbReference>
<dbReference type="AlphaFoldDB" id="A0A4Q8LBM0"/>
<dbReference type="Gene3D" id="2.40.170.20">
    <property type="entry name" value="TonB-dependent receptor, beta-barrel domain"/>
    <property type="match status" value="1"/>
</dbReference>
<keyword evidence="5 9" id="KW-0798">TonB box</keyword>
<feature type="compositionally biased region" description="Basic and acidic residues" evidence="10">
    <location>
        <begin position="1"/>
        <end position="10"/>
    </location>
</feature>
<keyword evidence="6 8" id="KW-0472">Membrane</keyword>
<dbReference type="GO" id="GO:0044718">
    <property type="term" value="P:siderophore transmembrane transport"/>
    <property type="evidence" value="ECO:0007669"/>
    <property type="project" value="TreeGrafter"/>
</dbReference>
<dbReference type="Gene3D" id="2.170.130.10">
    <property type="entry name" value="TonB-dependent receptor, plug domain"/>
    <property type="match status" value="1"/>
</dbReference>